<dbReference type="GO" id="GO:0045332">
    <property type="term" value="P:phospholipid translocation"/>
    <property type="evidence" value="ECO:0007669"/>
    <property type="project" value="TreeGrafter"/>
</dbReference>
<reference evidence="2" key="1">
    <citation type="submission" date="2021-02" db="EMBL/GenBank/DDBJ databases">
        <authorList>
            <person name="Nowell W R."/>
        </authorList>
    </citation>
    <scope>NUCLEOTIDE SEQUENCE</scope>
</reference>
<sequence length="154" mass="18052">MGNFVVLPLFHRPLNSSKNDIELKSIDSQPIQEDTNKYHVNYDPSIHIESSLWINIKSRTKNKKLSNRIRTTRYNLLTFIPKNLFEQFHRVANIYFAILIVLNWIPVINAIAKTVAFLPLTVILVITAVKDLVEDLKRWRSDVYINKQLTEVYD</sequence>
<dbReference type="GO" id="GO:0005886">
    <property type="term" value="C:plasma membrane"/>
    <property type="evidence" value="ECO:0007669"/>
    <property type="project" value="TreeGrafter"/>
</dbReference>
<feature type="domain" description="P-type ATPase N-terminal" evidence="1">
    <location>
        <begin position="59"/>
        <end position="114"/>
    </location>
</feature>
<name>A0A8S2NLY0_9BILA</name>
<dbReference type="Proteomes" id="UP000681720">
    <property type="component" value="Unassembled WGS sequence"/>
</dbReference>
<accession>A0A8S2NLY0</accession>
<organism evidence="2 3">
    <name type="scientific">Rotaria magnacalcarata</name>
    <dbReference type="NCBI Taxonomy" id="392030"/>
    <lineage>
        <taxon>Eukaryota</taxon>
        <taxon>Metazoa</taxon>
        <taxon>Spiralia</taxon>
        <taxon>Gnathifera</taxon>
        <taxon>Rotifera</taxon>
        <taxon>Eurotatoria</taxon>
        <taxon>Bdelloidea</taxon>
        <taxon>Philodinida</taxon>
        <taxon>Philodinidae</taxon>
        <taxon>Rotaria</taxon>
    </lineage>
</organism>
<dbReference type="Pfam" id="PF16209">
    <property type="entry name" value="PhoLip_ATPase_N"/>
    <property type="match status" value="1"/>
</dbReference>
<dbReference type="SUPFAM" id="SSF81665">
    <property type="entry name" value="Calcium ATPase, transmembrane domain M"/>
    <property type="match status" value="1"/>
</dbReference>
<proteinExistence type="predicted"/>
<dbReference type="InterPro" id="IPR023298">
    <property type="entry name" value="ATPase_P-typ_TM_dom_sf"/>
</dbReference>
<feature type="non-terminal residue" evidence="2">
    <location>
        <position position="154"/>
    </location>
</feature>
<comment type="caution">
    <text evidence="2">The sequence shown here is derived from an EMBL/GenBank/DDBJ whole genome shotgun (WGS) entry which is preliminary data.</text>
</comment>
<feature type="non-terminal residue" evidence="2">
    <location>
        <position position="1"/>
    </location>
</feature>
<evidence type="ECO:0000259" key="1">
    <source>
        <dbReference type="Pfam" id="PF16209"/>
    </source>
</evidence>
<dbReference type="PANTHER" id="PTHR24092:SF84">
    <property type="entry name" value="PHOSPHOLIPID-TRANSPORTING ATPASE VD"/>
    <property type="match status" value="1"/>
</dbReference>
<gene>
    <name evidence="2" type="ORF">GIL414_LOCUS12146</name>
</gene>
<dbReference type="GO" id="GO:0140326">
    <property type="term" value="F:ATPase-coupled intramembrane lipid transporter activity"/>
    <property type="evidence" value="ECO:0007669"/>
    <property type="project" value="TreeGrafter"/>
</dbReference>
<evidence type="ECO:0000313" key="3">
    <source>
        <dbReference type="Proteomes" id="UP000681720"/>
    </source>
</evidence>
<dbReference type="EMBL" id="CAJOBJ010004686">
    <property type="protein sequence ID" value="CAF4008075.1"/>
    <property type="molecule type" value="Genomic_DNA"/>
</dbReference>
<dbReference type="AlphaFoldDB" id="A0A8S2NLY0"/>
<evidence type="ECO:0000313" key="2">
    <source>
        <dbReference type="EMBL" id="CAF4008075.1"/>
    </source>
</evidence>
<protein>
    <recommendedName>
        <fullName evidence="1">P-type ATPase N-terminal domain-containing protein</fullName>
    </recommendedName>
</protein>
<dbReference type="InterPro" id="IPR032631">
    <property type="entry name" value="P-type_ATPase_N"/>
</dbReference>
<dbReference type="PANTHER" id="PTHR24092">
    <property type="entry name" value="PROBABLE PHOSPHOLIPID-TRANSPORTING ATPASE"/>
    <property type="match status" value="1"/>
</dbReference>